<dbReference type="InterPro" id="IPR050300">
    <property type="entry name" value="GDXG_lipolytic_enzyme"/>
</dbReference>
<evidence type="ECO:0000313" key="3">
    <source>
        <dbReference type="EMBL" id="ADY00427.1"/>
    </source>
</evidence>
<dbReference type="SUPFAM" id="SSF53474">
    <property type="entry name" value="alpha/beta-Hydrolases"/>
    <property type="match status" value="1"/>
</dbReference>
<dbReference type="Pfam" id="PF00326">
    <property type="entry name" value="Peptidase_S9"/>
    <property type="match status" value="1"/>
</dbReference>
<dbReference type="GO" id="GO:0006508">
    <property type="term" value="P:proteolysis"/>
    <property type="evidence" value="ECO:0007669"/>
    <property type="project" value="InterPro"/>
</dbReference>
<dbReference type="eggNOG" id="arCOG05706">
    <property type="taxonomic scope" value="Archaea"/>
</dbReference>
<dbReference type="EMBL" id="CP002529">
    <property type="protein sequence ID" value="ADY00427.1"/>
    <property type="molecule type" value="Genomic_DNA"/>
</dbReference>
<dbReference type="RefSeq" id="WP_013603590.1">
    <property type="nucleotide sequence ID" value="NC_015151.1"/>
</dbReference>
<dbReference type="HOGENOM" id="CLU_1375587_0_0_2"/>
<evidence type="ECO:0000313" key="4">
    <source>
        <dbReference type="Proteomes" id="UP000007485"/>
    </source>
</evidence>
<dbReference type="GO" id="GO:0008236">
    <property type="term" value="F:serine-type peptidase activity"/>
    <property type="evidence" value="ECO:0007669"/>
    <property type="project" value="InterPro"/>
</dbReference>
<evidence type="ECO:0000256" key="1">
    <source>
        <dbReference type="ARBA" id="ARBA00022801"/>
    </source>
</evidence>
<dbReference type="GeneID" id="10287863"/>
<keyword evidence="1" id="KW-0378">Hydrolase</keyword>
<proteinExistence type="predicted"/>
<dbReference type="Gene3D" id="3.40.50.1820">
    <property type="entry name" value="alpha/beta hydrolase"/>
    <property type="match status" value="1"/>
</dbReference>
<dbReference type="InterPro" id="IPR001375">
    <property type="entry name" value="Peptidase_S9_cat"/>
</dbReference>
<reference evidence="3 4" key="1">
    <citation type="journal article" date="2011" name="J. Bacteriol.">
        <title>Complete genome sequence of 'Vulcanisaeta moutnovskia' strain 768-28, a novel member of the hyperthermophilic crenarchaeal genus vulcanisaeta.</title>
        <authorList>
            <person name="Gumerov V.M."/>
            <person name="Mardanov A.V."/>
            <person name="Beletsky A.V."/>
            <person name="Prokofeva M.I."/>
            <person name="Bonch-Osmolovskaya E.A."/>
            <person name="Ravin N.V."/>
            <person name="Skryabin K.G."/>
        </authorList>
    </citation>
    <scope>NUCLEOTIDE SEQUENCE [LARGE SCALE GENOMIC DNA]</scope>
    <source>
        <strain evidence="3 4">768-28</strain>
    </source>
</reference>
<dbReference type="STRING" id="985053.VMUT_0211"/>
<feature type="domain" description="Peptidase S9 prolyl oligopeptidase catalytic" evidence="2">
    <location>
        <begin position="34"/>
        <end position="203"/>
    </location>
</feature>
<sequence>MKALVIHGFGSSPEKINWLTGPLKSLNLEIITPTYRDFEDGLHKINELIQSANDNFIVAGHSMGGTIALLAASTLNKVACAISVSGPTDRLAQIRWLLAGEPGSIRRRTYEELMKIDSKQVTEEFLMRTSPINYLRPSLPPILLIHGTNDELVNIQQVESYYEKARSLGNVIELIRIEGMSHTPRGKDIRVIARAIEDFIHKYCINFLIKSF</sequence>
<evidence type="ECO:0000259" key="2">
    <source>
        <dbReference type="Pfam" id="PF00326"/>
    </source>
</evidence>
<dbReference type="KEGG" id="vmo:VMUT_0211"/>
<dbReference type="GO" id="GO:0004177">
    <property type="term" value="F:aminopeptidase activity"/>
    <property type="evidence" value="ECO:0007669"/>
    <property type="project" value="UniProtKB-KW"/>
</dbReference>
<accession>F0QT06</accession>
<gene>
    <name evidence="3" type="ordered locus">VMUT_0211</name>
</gene>
<dbReference type="PANTHER" id="PTHR48081">
    <property type="entry name" value="AB HYDROLASE SUPERFAMILY PROTEIN C4A8.06C"/>
    <property type="match status" value="1"/>
</dbReference>
<dbReference type="PANTHER" id="PTHR48081:SF33">
    <property type="entry name" value="KYNURENINE FORMAMIDASE"/>
    <property type="match status" value="1"/>
</dbReference>
<keyword evidence="4" id="KW-1185">Reference proteome</keyword>
<name>F0QT06_VULM7</name>
<organism evidence="3 4">
    <name type="scientific">Vulcanisaeta moutnovskia (strain 768-28)</name>
    <dbReference type="NCBI Taxonomy" id="985053"/>
    <lineage>
        <taxon>Archaea</taxon>
        <taxon>Thermoproteota</taxon>
        <taxon>Thermoprotei</taxon>
        <taxon>Thermoproteales</taxon>
        <taxon>Thermoproteaceae</taxon>
        <taxon>Vulcanisaeta</taxon>
    </lineage>
</organism>
<dbReference type="Proteomes" id="UP000007485">
    <property type="component" value="Chromosome"/>
</dbReference>
<protein>
    <submittedName>
        <fullName evidence="3">Dipeptidyl aminopeptidase/acylaminoacyl-peptidase-like protein</fullName>
    </submittedName>
</protein>
<dbReference type="OrthoDB" id="111592at2157"/>
<dbReference type="AlphaFoldDB" id="F0QT06"/>
<dbReference type="InterPro" id="IPR029058">
    <property type="entry name" value="AB_hydrolase_fold"/>
</dbReference>